<dbReference type="GeneID" id="18935144"/>
<keyword evidence="2" id="KW-0677">Repeat</keyword>
<reference evidence="6" key="1">
    <citation type="journal article" date="2011" name="Proc. Natl. Acad. Sci. U.S.A.">
        <title>Obligate biotrophy features unraveled by the genomic analysis of rust fungi.</title>
        <authorList>
            <person name="Duplessis S."/>
            <person name="Cuomo C.A."/>
            <person name="Lin Y.-C."/>
            <person name="Aerts A."/>
            <person name="Tisserant E."/>
            <person name="Veneault-Fourrey C."/>
            <person name="Joly D.L."/>
            <person name="Hacquard S."/>
            <person name="Amselem J."/>
            <person name="Cantarel B.L."/>
            <person name="Chiu R."/>
            <person name="Coutinho P.M."/>
            <person name="Feau N."/>
            <person name="Field M."/>
            <person name="Frey P."/>
            <person name="Gelhaye E."/>
            <person name="Goldberg J."/>
            <person name="Grabherr M.G."/>
            <person name="Kodira C.D."/>
            <person name="Kohler A."/>
            <person name="Kuees U."/>
            <person name="Lindquist E.A."/>
            <person name="Lucas S.M."/>
            <person name="Mago R."/>
            <person name="Mauceli E."/>
            <person name="Morin E."/>
            <person name="Murat C."/>
            <person name="Pangilinan J.L."/>
            <person name="Park R."/>
            <person name="Pearson M."/>
            <person name="Quesneville H."/>
            <person name="Rouhier N."/>
            <person name="Sakthikumar S."/>
            <person name="Salamov A.A."/>
            <person name="Schmutz J."/>
            <person name="Selles B."/>
            <person name="Shapiro H."/>
            <person name="Tanguay P."/>
            <person name="Tuskan G.A."/>
            <person name="Henrissat B."/>
            <person name="Van de Peer Y."/>
            <person name="Rouze P."/>
            <person name="Ellis J.G."/>
            <person name="Dodds P.N."/>
            <person name="Schein J.E."/>
            <person name="Zhong S."/>
            <person name="Hamelin R.C."/>
            <person name="Grigoriev I.V."/>
            <person name="Szabo L.J."/>
            <person name="Martin F."/>
        </authorList>
    </citation>
    <scope>NUCLEOTIDE SEQUENCE [LARGE SCALE GENOMIC DNA]</scope>
    <source>
        <strain evidence="6">98AG31 / pathotype 3-4-7</strain>
    </source>
</reference>
<accession>F4R5P1</accession>
<evidence type="ECO:0000313" key="5">
    <source>
        <dbReference type="EMBL" id="EGG12229.1"/>
    </source>
</evidence>
<proteinExistence type="predicted"/>
<evidence type="ECO:0000256" key="1">
    <source>
        <dbReference type="ARBA" id="ARBA00022574"/>
    </source>
</evidence>
<dbReference type="PROSITE" id="PS50082">
    <property type="entry name" value="WD_REPEATS_2"/>
    <property type="match status" value="2"/>
</dbReference>
<name>F4R5P1_MELLP</name>
<keyword evidence="1 3" id="KW-0853">WD repeat</keyword>
<evidence type="ECO:0000313" key="6">
    <source>
        <dbReference type="Proteomes" id="UP000001072"/>
    </source>
</evidence>
<protein>
    <recommendedName>
        <fullName evidence="7">WD40 repeat-like protein</fullName>
    </recommendedName>
</protein>
<dbReference type="OrthoDB" id="25131at2759"/>
<feature type="region of interest" description="Disordered" evidence="4">
    <location>
        <begin position="1"/>
        <end position="23"/>
    </location>
</feature>
<keyword evidence="6" id="KW-1185">Reference proteome</keyword>
<evidence type="ECO:0008006" key="7">
    <source>
        <dbReference type="Google" id="ProtNLM"/>
    </source>
</evidence>
<dbReference type="RefSeq" id="XP_007404604.1">
    <property type="nucleotide sequence ID" value="XM_007404542.1"/>
</dbReference>
<dbReference type="PROSITE" id="PS50294">
    <property type="entry name" value="WD_REPEATS_REGION"/>
    <property type="match status" value="1"/>
</dbReference>
<gene>
    <name evidence="5" type="ORF">MELLADRAFT_89307</name>
</gene>
<dbReference type="InParanoid" id="F4R5P1"/>
<evidence type="ECO:0000256" key="4">
    <source>
        <dbReference type="SAM" id="MobiDB-lite"/>
    </source>
</evidence>
<dbReference type="Proteomes" id="UP000001072">
    <property type="component" value="Unassembled WGS sequence"/>
</dbReference>
<dbReference type="InterPro" id="IPR039328">
    <property type="entry name" value="WDR89"/>
</dbReference>
<dbReference type="InterPro" id="IPR001680">
    <property type="entry name" value="WD40_rpt"/>
</dbReference>
<sequence length="401" mass="44422">MSNVNLNQSQSKHHSNPLVKKSISKNTSNTTIPYILQITSLSIQEPLTWAYSTDDLSDSIQIIKLNSQSELTNYQTLTTHHKNGRINELKSTDQKPNCLIAGFSENPILSIWDLRMNNSLPILELKGSSSDPFLSLDFSLDGNLLSASSGDENQPRIDLFDCRSNPIPLHTYTESHSDLITSLAFHPTEHHKLLSASTDGLIVTYDVRLVDEEDAVIATGNVGASLARSRWSGDGRFVWTGTDMETVAVWDGEDLGLIQDFGDIRLGELERPHSSWRDPTSYLIDSTNLPKHVDPIQSRFGYFSGSQSGEVSLIEPSNQSNVPWNLLASLTGGHTDIVRSAIVDERSGMILTGGEDGNICLWPNVFEQDVEMMDTTSEDKAQKTGPEVTSPTIKQVRYKPY</sequence>
<dbReference type="KEGG" id="mlr:MELLADRAFT_89307"/>
<feature type="compositionally biased region" description="Polar residues" evidence="4">
    <location>
        <begin position="1"/>
        <end position="10"/>
    </location>
</feature>
<dbReference type="SMART" id="SM00320">
    <property type="entry name" value="WD40"/>
    <property type="match status" value="4"/>
</dbReference>
<dbReference type="Pfam" id="PF00400">
    <property type="entry name" value="WD40"/>
    <property type="match status" value="2"/>
</dbReference>
<dbReference type="EMBL" id="GL883091">
    <property type="protein sequence ID" value="EGG12229.1"/>
    <property type="molecule type" value="Genomic_DNA"/>
</dbReference>
<dbReference type="PANTHER" id="PTHR22889">
    <property type="entry name" value="WD REPEAT-CONTAINING PROTEIN 89"/>
    <property type="match status" value="1"/>
</dbReference>
<feature type="repeat" description="WD" evidence="3">
    <location>
        <begin position="331"/>
        <end position="362"/>
    </location>
</feature>
<dbReference type="STRING" id="747676.F4R5P1"/>
<evidence type="ECO:0000256" key="3">
    <source>
        <dbReference type="PROSITE-ProRule" id="PRU00221"/>
    </source>
</evidence>
<dbReference type="AlphaFoldDB" id="F4R5P1"/>
<dbReference type="Gene3D" id="2.130.10.10">
    <property type="entry name" value="YVTN repeat-like/Quinoprotein amine dehydrogenase"/>
    <property type="match status" value="2"/>
</dbReference>
<dbReference type="InterPro" id="IPR015943">
    <property type="entry name" value="WD40/YVTN_repeat-like_dom_sf"/>
</dbReference>
<dbReference type="eggNOG" id="KOG1188">
    <property type="taxonomic scope" value="Eukaryota"/>
</dbReference>
<evidence type="ECO:0000256" key="2">
    <source>
        <dbReference type="ARBA" id="ARBA00022737"/>
    </source>
</evidence>
<organism evidence="6">
    <name type="scientific">Melampsora larici-populina (strain 98AG31 / pathotype 3-4-7)</name>
    <name type="common">Poplar leaf rust fungus</name>
    <dbReference type="NCBI Taxonomy" id="747676"/>
    <lineage>
        <taxon>Eukaryota</taxon>
        <taxon>Fungi</taxon>
        <taxon>Dikarya</taxon>
        <taxon>Basidiomycota</taxon>
        <taxon>Pucciniomycotina</taxon>
        <taxon>Pucciniomycetes</taxon>
        <taxon>Pucciniales</taxon>
        <taxon>Melampsoraceae</taxon>
        <taxon>Melampsora</taxon>
    </lineage>
</organism>
<dbReference type="HOGENOM" id="CLU_037323_0_0_1"/>
<dbReference type="InterPro" id="IPR036322">
    <property type="entry name" value="WD40_repeat_dom_sf"/>
</dbReference>
<dbReference type="SUPFAM" id="SSF50978">
    <property type="entry name" value="WD40 repeat-like"/>
    <property type="match status" value="1"/>
</dbReference>
<feature type="repeat" description="WD" evidence="3">
    <location>
        <begin position="173"/>
        <end position="208"/>
    </location>
</feature>
<dbReference type="VEuPathDB" id="FungiDB:MELLADRAFT_89307"/>
<dbReference type="PANTHER" id="PTHR22889:SF0">
    <property type="entry name" value="WD REPEAT-CONTAINING PROTEIN 89"/>
    <property type="match status" value="1"/>
</dbReference>